<evidence type="ECO:0000259" key="1">
    <source>
        <dbReference type="PROSITE" id="PS51186"/>
    </source>
</evidence>
<reference evidence="3" key="1">
    <citation type="submission" date="2018-05" db="EMBL/GenBank/DDBJ databases">
        <title>Genome sequencing of Phenylobacterium sp. HYN0004.</title>
        <authorList>
            <person name="Yi H."/>
            <person name="Baek C."/>
        </authorList>
    </citation>
    <scope>NUCLEOTIDE SEQUENCE [LARGE SCALE GENOMIC DNA]</scope>
    <source>
        <strain evidence="3">HYN0004</strain>
    </source>
</reference>
<name>A0A2Z3HNT1_9CAUL</name>
<dbReference type="KEGG" id="phb:HYN04_06175"/>
<organism evidence="2 3">
    <name type="scientific">Phenylobacterium parvum</name>
    <dbReference type="NCBI Taxonomy" id="2201350"/>
    <lineage>
        <taxon>Bacteria</taxon>
        <taxon>Pseudomonadati</taxon>
        <taxon>Pseudomonadota</taxon>
        <taxon>Alphaproteobacteria</taxon>
        <taxon>Caulobacterales</taxon>
        <taxon>Caulobacteraceae</taxon>
        <taxon>Phenylobacterium</taxon>
    </lineage>
</organism>
<dbReference type="Gene3D" id="3.40.630.30">
    <property type="match status" value="1"/>
</dbReference>
<feature type="domain" description="N-acetyltransferase" evidence="1">
    <location>
        <begin position="24"/>
        <end position="185"/>
    </location>
</feature>
<keyword evidence="2" id="KW-0808">Transferase</keyword>
<dbReference type="AlphaFoldDB" id="A0A2Z3HNT1"/>
<dbReference type="PROSITE" id="PS51186">
    <property type="entry name" value="GNAT"/>
    <property type="match status" value="1"/>
</dbReference>
<sequence length="185" mass="19815">MGHLQPPHPPGAAPVSVILHTPRLTLDELETDRDAGFILALLNEPGFLENIGDRGVRDLEGARRYIEEGPRASYAGYGYGLWRATERDGGRPVGLCGVLKRDGLKDPDLGYAFLASVWGRGFASEAARACLDHARRALRLGRIVAITTPGNVASQAVLKKIGLKAAGVVRLPGKDEDSAYFVSEG</sequence>
<proteinExistence type="predicted"/>
<dbReference type="PANTHER" id="PTHR43792">
    <property type="entry name" value="GNAT FAMILY, PUTATIVE (AFU_ORTHOLOGUE AFUA_3G00765)-RELATED-RELATED"/>
    <property type="match status" value="1"/>
</dbReference>
<dbReference type="InterPro" id="IPR000182">
    <property type="entry name" value="GNAT_dom"/>
</dbReference>
<dbReference type="Proteomes" id="UP000247763">
    <property type="component" value="Chromosome"/>
</dbReference>
<protein>
    <submittedName>
        <fullName evidence="2">GNAT family N-acetyltransferase</fullName>
    </submittedName>
</protein>
<keyword evidence="3" id="KW-1185">Reference proteome</keyword>
<dbReference type="InterPro" id="IPR051531">
    <property type="entry name" value="N-acetyltransferase"/>
</dbReference>
<dbReference type="OrthoDB" id="6293260at2"/>
<accession>A0A2Z3HNT1</accession>
<evidence type="ECO:0000313" key="3">
    <source>
        <dbReference type="Proteomes" id="UP000247763"/>
    </source>
</evidence>
<dbReference type="SUPFAM" id="SSF55729">
    <property type="entry name" value="Acyl-CoA N-acyltransferases (Nat)"/>
    <property type="match status" value="1"/>
</dbReference>
<dbReference type="GO" id="GO:0016747">
    <property type="term" value="F:acyltransferase activity, transferring groups other than amino-acyl groups"/>
    <property type="evidence" value="ECO:0007669"/>
    <property type="project" value="InterPro"/>
</dbReference>
<dbReference type="InterPro" id="IPR016181">
    <property type="entry name" value="Acyl_CoA_acyltransferase"/>
</dbReference>
<dbReference type="Pfam" id="PF13302">
    <property type="entry name" value="Acetyltransf_3"/>
    <property type="match status" value="1"/>
</dbReference>
<evidence type="ECO:0000313" key="2">
    <source>
        <dbReference type="EMBL" id="AWM77387.1"/>
    </source>
</evidence>
<dbReference type="PANTHER" id="PTHR43792:SF1">
    <property type="entry name" value="N-ACETYLTRANSFERASE DOMAIN-CONTAINING PROTEIN"/>
    <property type="match status" value="1"/>
</dbReference>
<dbReference type="EMBL" id="CP029479">
    <property type="protein sequence ID" value="AWM77387.1"/>
    <property type="molecule type" value="Genomic_DNA"/>
</dbReference>
<gene>
    <name evidence="2" type="ORF">HYN04_06175</name>
</gene>